<organism evidence="3 4">
    <name type="scientific">Ferruginibacter yonginensis</name>
    <dbReference type="NCBI Taxonomy" id="1310416"/>
    <lineage>
        <taxon>Bacteria</taxon>
        <taxon>Pseudomonadati</taxon>
        <taxon>Bacteroidota</taxon>
        <taxon>Chitinophagia</taxon>
        <taxon>Chitinophagales</taxon>
        <taxon>Chitinophagaceae</taxon>
        <taxon>Ferruginibacter</taxon>
    </lineage>
</organism>
<accession>A0ABV8QW29</accession>
<keyword evidence="4" id="KW-1185">Reference proteome</keyword>
<sequence>MPLKQTSLFDFGAAPETPSVPDNTATPNNEMVVHEPTPNLTAPNEVAADLNVTIAHEPTPFITFDTEIVASAIEHENITTKSNNVGVRGRKKLSEQVVMNDVITVPDDDVLFQKKYYAIGIVADMFKVNISLIRFWEKEFDILKPKLNGKGDRHFRPEDVKNLKLIYHLLRERKYTIEGAKAFLKKNKKPDNIFEVIEDLKKTKQFLIELKLSL</sequence>
<feature type="domain" description="HTH merR-type" evidence="2">
    <location>
        <begin position="117"/>
        <end position="187"/>
    </location>
</feature>
<evidence type="ECO:0000259" key="2">
    <source>
        <dbReference type="SMART" id="SM00422"/>
    </source>
</evidence>
<evidence type="ECO:0000313" key="3">
    <source>
        <dbReference type="EMBL" id="MFC4263239.1"/>
    </source>
</evidence>
<proteinExistence type="predicted"/>
<dbReference type="EMBL" id="JBHSCZ010000002">
    <property type="protein sequence ID" value="MFC4263239.1"/>
    <property type="molecule type" value="Genomic_DNA"/>
</dbReference>
<dbReference type="RefSeq" id="WP_379709534.1">
    <property type="nucleotide sequence ID" value="NZ_JBHSCZ010000002.1"/>
</dbReference>
<dbReference type="InterPro" id="IPR009061">
    <property type="entry name" value="DNA-bd_dom_put_sf"/>
</dbReference>
<dbReference type="CDD" id="cd04765">
    <property type="entry name" value="HTH_MlrA-like_sg2"/>
    <property type="match status" value="1"/>
</dbReference>
<evidence type="ECO:0000256" key="1">
    <source>
        <dbReference type="SAM" id="MobiDB-lite"/>
    </source>
</evidence>
<gene>
    <name evidence="3" type="ORF">ACFOWM_10145</name>
</gene>
<dbReference type="Pfam" id="PF13411">
    <property type="entry name" value="MerR_1"/>
    <property type="match status" value="1"/>
</dbReference>
<name>A0ABV8QW29_9BACT</name>
<feature type="region of interest" description="Disordered" evidence="1">
    <location>
        <begin position="1"/>
        <end position="24"/>
    </location>
</feature>
<dbReference type="Proteomes" id="UP001595907">
    <property type="component" value="Unassembled WGS sequence"/>
</dbReference>
<evidence type="ECO:0000313" key="4">
    <source>
        <dbReference type="Proteomes" id="UP001595907"/>
    </source>
</evidence>
<dbReference type="InterPro" id="IPR000551">
    <property type="entry name" value="MerR-type_HTH_dom"/>
</dbReference>
<reference evidence="4" key="1">
    <citation type="journal article" date="2019" name="Int. J. Syst. Evol. Microbiol.">
        <title>The Global Catalogue of Microorganisms (GCM) 10K type strain sequencing project: providing services to taxonomists for standard genome sequencing and annotation.</title>
        <authorList>
            <consortium name="The Broad Institute Genomics Platform"/>
            <consortium name="The Broad Institute Genome Sequencing Center for Infectious Disease"/>
            <person name="Wu L."/>
            <person name="Ma J."/>
        </authorList>
    </citation>
    <scope>NUCLEOTIDE SEQUENCE [LARGE SCALE GENOMIC DNA]</scope>
    <source>
        <strain evidence="4">CECT 8289</strain>
    </source>
</reference>
<dbReference type="SUPFAM" id="SSF46955">
    <property type="entry name" value="Putative DNA-binding domain"/>
    <property type="match status" value="1"/>
</dbReference>
<dbReference type="SMART" id="SM00422">
    <property type="entry name" value="HTH_MERR"/>
    <property type="match status" value="1"/>
</dbReference>
<protein>
    <submittedName>
        <fullName evidence="3">MerR family transcriptional regulator</fullName>
    </submittedName>
</protein>
<comment type="caution">
    <text evidence="3">The sequence shown here is derived from an EMBL/GenBank/DDBJ whole genome shotgun (WGS) entry which is preliminary data.</text>
</comment>
<dbReference type="Gene3D" id="1.10.1660.10">
    <property type="match status" value="1"/>
</dbReference>